<dbReference type="EMBL" id="CAUYUJ010003221">
    <property type="protein sequence ID" value="CAK0804368.1"/>
    <property type="molecule type" value="Genomic_DNA"/>
</dbReference>
<feature type="compositionally biased region" description="Basic residues" evidence="1">
    <location>
        <begin position="39"/>
        <end position="65"/>
    </location>
</feature>
<proteinExistence type="predicted"/>
<feature type="non-terminal residue" evidence="2">
    <location>
        <position position="161"/>
    </location>
</feature>
<gene>
    <name evidence="2" type="ORF">PCOR1329_LOCUS11190</name>
</gene>
<reference evidence="2" key="1">
    <citation type="submission" date="2023-10" db="EMBL/GenBank/DDBJ databases">
        <authorList>
            <person name="Chen Y."/>
            <person name="Shah S."/>
            <person name="Dougan E. K."/>
            <person name="Thang M."/>
            <person name="Chan C."/>
        </authorList>
    </citation>
    <scope>NUCLEOTIDE SEQUENCE [LARGE SCALE GENOMIC DNA]</scope>
</reference>
<name>A0ABN9QHD7_9DINO</name>
<evidence type="ECO:0000313" key="2">
    <source>
        <dbReference type="EMBL" id="CAK0804368.1"/>
    </source>
</evidence>
<keyword evidence="3" id="KW-1185">Reference proteome</keyword>
<organism evidence="2 3">
    <name type="scientific">Prorocentrum cordatum</name>
    <dbReference type="NCBI Taxonomy" id="2364126"/>
    <lineage>
        <taxon>Eukaryota</taxon>
        <taxon>Sar</taxon>
        <taxon>Alveolata</taxon>
        <taxon>Dinophyceae</taxon>
        <taxon>Prorocentrales</taxon>
        <taxon>Prorocentraceae</taxon>
        <taxon>Prorocentrum</taxon>
    </lineage>
</organism>
<comment type="caution">
    <text evidence="2">The sequence shown here is derived from an EMBL/GenBank/DDBJ whole genome shotgun (WGS) entry which is preliminary data.</text>
</comment>
<evidence type="ECO:0000256" key="1">
    <source>
        <dbReference type="SAM" id="MobiDB-lite"/>
    </source>
</evidence>
<feature type="compositionally biased region" description="Basic and acidic residues" evidence="1">
    <location>
        <begin position="72"/>
        <end position="87"/>
    </location>
</feature>
<dbReference type="Proteomes" id="UP001189429">
    <property type="component" value="Unassembled WGS sequence"/>
</dbReference>
<feature type="region of interest" description="Disordered" evidence="1">
    <location>
        <begin position="29"/>
        <end position="91"/>
    </location>
</feature>
<protein>
    <submittedName>
        <fullName evidence="2">Uncharacterized protein</fullName>
    </submittedName>
</protein>
<accession>A0ABN9QHD7</accession>
<sequence>MRPSWTSCSTRSRARTRCRWSWGCRRARRRPGALPPPGVRRRRQQPGPRHRQHALRQRGAGRGRRGAASAEAARRAQLDEESRRSPRMDPLGELLGCSDSEPWNDLLHRFCIQGDESIVEVLLDHLVQSGRDAGALIEALASADLAGLEGVVAEVTAGSAA</sequence>
<evidence type="ECO:0000313" key="3">
    <source>
        <dbReference type="Proteomes" id="UP001189429"/>
    </source>
</evidence>